<reference evidence="1" key="1">
    <citation type="journal article" date="2014" name="Genome Announc.">
        <title>Complete sequencing and chromosome-scale genome assembly of the industrial progenitor strain P2niaD18 from the penicillin producer Penicillium chrysogenum.</title>
        <authorList>
            <person name="Specht T."/>
            <person name="Dahlmann T.A."/>
            <person name="Zadra I."/>
            <person name="Kurnsteiner H."/>
            <person name="Kuck U."/>
        </authorList>
    </citation>
    <scope>NUCLEOTIDE SEQUENCE [LARGE SCALE GENOMIC DNA]</scope>
    <source>
        <strain evidence="1">P2niaD18</strain>
    </source>
</reference>
<dbReference type="CDD" id="cd09917">
    <property type="entry name" value="F-box_SF"/>
    <property type="match status" value="1"/>
</dbReference>
<dbReference type="AlphaFoldDB" id="A0A167TXG1"/>
<dbReference type="EMBL" id="CM002799">
    <property type="protein sequence ID" value="KZN88718.1"/>
    <property type="molecule type" value="Genomic_DNA"/>
</dbReference>
<dbReference type="InterPro" id="IPR036047">
    <property type="entry name" value="F-box-like_dom_sf"/>
</dbReference>
<dbReference type="SUPFAM" id="SSF81383">
    <property type="entry name" value="F-box domain"/>
    <property type="match status" value="1"/>
</dbReference>
<sequence>MGIRISHMSGIHSLPVELLADIAKFTESPALCAFRLTCRAMYQSSLHHFAQTFVHTLKTDLSPKSLSRVKEAANDEIFCPCVRKLEIVRNSKGCLGPLSPDITSKGTYIQAWRDVMKRLVNCQSFELRNSTYTTPKTGGDGITLDEATGLILEAIATEHISMESFSINIMKYRSRAHQDNLTQFGITAFGIPAFSHLKELSLAIPDAESGTIDWMAKTIQCAKSLKKLTILFSYKCESTSLLSQLSSVGCLPELEELTFSRMSLESSAALAIFLYSIQNSLRRVTFSFLQLEFGGWRSILRELGGGVYQLDSVNLHSVLEMDKPLSFRRIPEYQLAKTSLDKRLYRPFQLSFIDQEDLDFAYSGPALQQVLQKVATFAELA</sequence>
<dbReference type="PhylomeDB" id="A0A167TXG1"/>
<proteinExistence type="predicted"/>
<dbReference type="SUPFAM" id="SSF52047">
    <property type="entry name" value="RNI-like"/>
    <property type="match status" value="1"/>
</dbReference>
<evidence type="ECO:0000313" key="1">
    <source>
        <dbReference type="EMBL" id="KZN88718.1"/>
    </source>
</evidence>
<protein>
    <recommendedName>
        <fullName evidence="2">F-box domain-containing protein</fullName>
    </recommendedName>
</protein>
<accession>A0A167TXG1</accession>
<name>A0A167TXG1_PENCH</name>
<dbReference type="Proteomes" id="UP000076449">
    <property type="component" value="Chromosome II"/>
</dbReference>
<organism evidence="1">
    <name type="scientific">Penicillium chrysogenum</name>
    <name type="common">Penicillium notatum</name>
    <dbReference type="NCBI Taxonomy" id="5076"/>
    <lineage>
        <taxon>Eukaryota</taxon>
        <taxon>Fungi</taxon>
        <taxon>Dikarya</taxon>
        <taxon>Ascomycota</taxon>
        <taxon>Pezizomycotina</taxon>
        <taxon>Eurotiomycetes</taxon>
        <taxon>Eurotiomycetidae</taxon>
        <taxon>Eurotiales</taxon>
        <taxon>Aspergillaceae</taxon>
        <taxon>Penicillium</taxon>
        <taxon>Penicillium chrysogenum species complex</taxon>
    </lineage>
</organism>
<gene>
    <name evidence="1" type="ORF">EN45_072980</name>
</gene>
<evidence type="ECO:0008006" key="2">
    <source>
        <dbReference type="Google" id="ProtNLM"/>
    </source>
</evidence>